<keyword evidence="6 7" id="KW-0472">Membrane</keyword>
<keyword evidence="4 7" id="KW-0812">Transmembrane</keyword>
<keyword evidence="9" id="KW-1185">Reference proteome</keyword>
<evidence type="ECO:0000256" key="1">
    <source>
        <dbReference type="ARBA" id="ARBA00004651"/>
    </source>
</evidence>
<dbReference type="OrthoDB" id="121744at2"/>
<accession>A0A370XCY6</accession>
<name>A0A370XCY6_9GAMM</name>
<comment type="subcellular location">
    <subcellularLocation>
        <location evidence="1">Cell membrane</location>
        <topology evidence="1">Multi-pass membrane protein</topology>
    </subcellularLocation>
</comment>
<evidence type="ECO:0000256" key="3">
    <source>
        <dbReference type="ARBA" id="ARBA00022475"/>
    </source>
</evidence>
<keyword evidence="5 7" id="KW-1133">Transmembrane helix</keyword>
<comment type="caution">
    <text evidence="8">The sequence shown here is derived from an EMBL/GenBank/DDBJ whole genome shotgun (WGS) entry which is preliminary data.</text>
</comment>
<dbReference type="PANTHER" id="PTHR33452:SF1">
    <property type="entry name" value="INNER MEMBRANE PROTEIN YPHA-RELATED"/>
    <property type="match status" value="1"/>
</dbReference>
<feature type="transmembrane region" description="Helical" evidence="7">
    <location>
        <begin position="31"/>
        <end position="51"/>
    </location>
</feature>
<proteinExistence type="inferred from homology"/>
<dbReference type="AlphaFoldDB" id="A0A370XCY6"/>
<organism evidence="8 9">
    <name type="scientific">Dyella psychrodurans</name>
    <dbReference type="NCBI Taxonomy" id="1927960"/>
    <lineage>
        <taxon>Bacteria</taxon>
        <taxon>Pseudomonadati</taxon>
        <taxon>Pseudomonadota</taxon>
        <taxon>Gammaproteobacteria</taxon>
        <taxon>Lysobacterales</taxon>
        <taxon>Rhodanobacteraceae</taxon>
        <taxon>Dyella</taxon>
    </lineage>
</organism>
<evidence type="ECO:0000256" key="5">
    <source>
        <dbReference type="ARBA" id="ARBA00022989"/>
    </source>
</evidence>
<comment type="similarity">
    <text evidence="2">Belongs to the DoxX family.</text>
</comment>
<reference evidence="8 9" key="1">
    <citation type="submission" date="2018-07" db="EMBL/GenBank/DDBJ databases">
        <title>Dyella monticola sp. nov. and Dyella psychrodurans sp. nov. isolated from monsoon evergreen broad-leaved forest soil of Dinghu Mountain, China.</title>
        <authorList>
            <person name="Gao Z."/>
            <person name="Qiu L."/>
        </authorList>
    </citation>
    <scope>NUCLEOTIDE SEQUENCE [LARGE SCALE GENOMIC DNA]</scope>
    <source>
        <strain evidence="8 9">4MSK11</strain>
    </source>
</reference>
<dbReference type="EMBL" id="QRBF01000001">
    <property type="protein sequence ID" value="RDS86130.1"/>
    <property type="molecule type" value="Genomic_DNA"/>
</dbReference>
<feature type="transmembrane region" description="Helical" evidence="7">
    <location>
        <begin position="95"/>
        <end position="116"/>
    </location>
</feature>
<sequence length="159" mass="17385">MEIASAVTSGAPRVRGRFVVWNQGADLASRLISHSLLALVCRISIAAIFFLSGRTKVTGFLTLKPGTYELFQTDYRLPFVRPEIAAHVAAYSEHFFPLLLVLGLFTRGAALALLGMTTVIEVFVYPDAWPTHLSWAGLMLYLIGRGGGKLSLDKVFGIK</sequence>
<gene>
    <name evidence="8" type="ORF">DWU99_02345</name>
</gene>
<keyword evidence="3" id="KW-1003">Cell membrane</keyword>
<evidence type="ECO:0000256" key="6">
    <source>
        <dbReference type="ARBA" id="ARBA00023136"/>
    </source>
</evidence>
<dbReference type="GO" id="GO:0005886">
    <property type="term" value="C:plasma membrane"/>
    <property type="evidence" value="ECO:0007669"/>
    <property type="project" value="UniProtKB-SubCell"/>
</dbReference>
<evidence type="ECO:0000256" key="7">
    <source>
        <dbReference type="SAM" id="Phobius"/>
    </source>
</evidence>
<evidence type="ECO:0000256" key="4">
    <source>
        <dbReference type="ARBA" id="ARBA00022692"/>
    </source>
</evidence>
<dbReference type="InterPro" id="IPR051907">
    <property type="entry name" value="DoxX-like_oxidoreductase"/>
</dbReference>
<evidence type="ECO:0000256" key="2">
    <source>
        <dbReference type="ARBA" id="ARBA00006679"/>
    </source>
</evidence>
<evidence type="ECO:0000313" key="9">
    <source>
        <dbReference type="Proteomes" id="UP000255334"/>
    </source>
</evidence>
<dbReference type="Proteomes" id="UP000255334">
    <property type="component" value="Unassembled WGS sequence"/>
</dbReference>
<dbReference type="InterPro" id="IPR032808">
    <property type="entry name" value="DoxX"/>
</dbReference>
<dbReference type="PANTHER" id="PTHR33452">
    <property type="entry name" value="OXIDOREDUCTASE CATD-RELATED"/>
    <property type="match status" value="1"/>
</dbReference>
<protein>
    <submittedName>
        <fullName evidence="8">DoxX family protein</fullName>
    </submittedName>
</protein>
<dbReference type="Pfam" id="PF07681">
    <property type="entry name" value="DoxX"/>
    <property type="match status" value="1"/>
</dbReference>
<evidence type="ECO:0000313" key="8">
    <source>
        <dbReference type="EMBL" id="RDS86130.1"/>
    </source>
</evidence>